<dbReference type="EMBL" id="BAAAJK010000009">
    <property type="protein sequence ID" value="GAA1389107.1"/>
    <property type="molecule type" value="Genomic_DNA"/>
</dbReference>
<feature type="compositionally biased region" description="Low complexity" evidence="3">
    <location>
        <begin position="364"/>
        <end position="375"/>
    </location>
</feature>
<evidence type="ECO:0000313" key="4">
    <source>
        <dbReference type="EMBL" id="GAA1389107.1"/>
    </source>
</evidence>
<reference evidence="4 5" key="1">
    <citation type="journal article" date="2019" name="Int. J. Syst. Evol. Microbiol.">
        <title>The Global Catalogue of Microorganisms (GCM) 10K type strain sequencing project: providing services to taxonomists for standard genome sequencing and annotation.</title>
        <authorList>
            <consortium name="The Broad Institute Genomics Platform"/>
            <consortium name="The Broad Institute Genome Sequencing Center for Infectious Disease"/>
            <person name="Wu L."/>
            <person name="Ma J."/>
        </authorList>
    </citation>
    <scope>NUCLEOTIDE SEQUENCE [LARGE SCALE GENOMIC DNA]</scope>
    <source>
        <strain evidence="4 5">JCM 11896</strain>
    </source>
</reference>
<dbReference type="Gene3D" id="3.40.50.720">
    <property type="entry name" value="NAD(P)-binding Rossmann-like Domain"/>
    <property type="match status" value="1"/>
</dbReference>
<evidence type="ECO:0000256" key="3">
    <source>
        <dbReference type="SAM" id="MobiDB-lite"/>
    </source>
</evidence>
<dbReference type="CDD" id="cd05233">
    <property type="entry name" value="SDR_c"/>
    <property type="match status" value="1"/>
</dbReference>
<accession>A0ABN1XSK7</accession>
<keyword evidence="2" id="KW-0560">Oxidoreductase</keyword>
<organism evidence="4 5">
    <name type="scientific">Pseudonocardia kongjuensis</name>
    <dbReference type="NCBI Taxonomy" id="102227"/>
    <lineage>
        <taxon>Bacteria</taxon>
        <taxon>Bacillati</taxon>
        <taxon>Actinomycetota</taxon>
        <taxon>Actinomycetes</taxon>
        <taxon>Pseudonocardiales</taxon>
        <taxon>Pseudonocardiaceae</taxon>
        <taxon>Pseudonocardia</taxon>
    </lineage>
</organism>
<comment type="caution">
    <text evidence="4">The sequence shown here is derived from an EMBL/GenBank/DDBJ whole genome shotgun (WGS) entry which is preliminary data.</text>
</comment>
<dbReference type="Pfam" id="PF00106">
    <property type="entry name" value="adh_short"/>
    <property type="match status" value="1"/>
</dbReference>
<feature type="compositionally biased region" description="Low complexity" evidence="3">
    <location>
        <begin position="271"/>
        <end position="288"/>
    </location>
</feature>
<dbReference type="InterPro" id="IPR036291">
    <property type="entry name" value="NAD(P)-bd_dom_sf"/>
</dbReference>
<dbReference type="PANTHER" id="PTHR43086">
    <property type="entry name" value="VERY-LONG-CHAIN 3-OXOOACYL-COA REDUCTASE"/>
    <property type="match status" value="1"/>
</dbReference>
<evidence type="ECO:0008006" key="6">
    <source>
        <dbReference type="Google" id="ProtNLM"/>
    </source>
</evidence>
<name>A0ABN1XSK7_9PSEU</name>
<feature type="region of interest" description="Disordered" evidence="3">
    <location>
        <begin position="271"/>
        <end position="329"/>
    </location>
</feature>
<evidence type="ECO:0000313" key="5">
    <source>
        <dbReference type="Proteomes" id="UP001501414"/>
    </source>
</evidence>
<protein>
    <recommendedName>
        <fullName evidence="6">Short subunit dehydrogenase</fullName>
    </recommendedName>
</protein>
<dbReference type="SUPFAM" id="SSF51735">
    <property type="entry name" value="NAD(P)-binding Rossmann-fold domains"/>
    <property type="match status" value="1"/>
</dbReference>
<evidence type="ECO:0000256" key="1">
    <source>
        <dbReference type="ARBA" id="ARBA00006484"/>
    </source>
</evidence>
<feature type="region of interest" description="Disordered" evidence="3">
    <location>
        <begin position="353"/>
        <end position="390"/>
    </location>
</feature>
<sequence length="390" mass="39312">MAPQRLRSTVSGMPTALITGGSRGLGETYARELAERGYSVVLVARDPDRLAATAERIGRATGAIVEILAADLTDLTGPAGLAAVERRIADPDLPVRLLVQAARCAPGGPVTGPDPYPEVVLRLVRAAVAAMTGPAPVPATAAGRRRPGILLVDGGNGGRGGPLPDLAVLRSAGVPVTAVAVGPESPDPRTVVRRSLADAGRGRARSVPGRARRMLAGCREPRRTALRLAARVLPAGGGQPGGPAATAVGAAATATATGTADTATATGAAATATGARTAAGTATAAAATDGRRVAERSRRDVPGHGGRATPATPRYTRPSPVPTPFRGAPPAVRSLPEGAPAVLPERPVRPVLAPVDRPARRRPATPVAPAAPRPLRTTDREAVTVRLATG</sequence>
<dbReference type="Proteomes" id="UP001501414">
    <property type="component" value="Unassembled WGS sequence"/>
</dbReference>
<gene>
    <name evidence="4" type="ORF">GCM10009613_27490</name>
</gene>
<comment type="similarity">
    <text evidence="1">Belongs to the short-chain dehydrogenases/reductases (SDR) family.</text>
</comment>
<proteinExistence type="inferred from homology"/>
<dbReference type="PANTHER" id="PTHR43086:SF3">
    <property type="entry name" value="NADP-DEPENDENT 3-HYDROXY ACID DEHYDROGENASE YDFG"/>
    <property type="match status" value="1"/>
</dbReference>
<keyword evidence="5" id="KW-1185">Reference proteome</keyword>
<evidence type="ECO:0000256" key="2">
    <source>
        <dbReference type="ARBA" id="ARBA00023002"/>
    </source>
</evidence>
<dbReference type="InterPro" id="IPR002347">
    <property type="entry name" value="SDR_fam"/>
</dbReference>
<feature type="compositionally biased region" description="Basic and acidic residues" evidence="3">
    <location>
        <begin position="289"/>
        <end position="302"/>
    </location>
</feature>